<keyword evidence="1" id="KW-0812">Transmembrane</keyword>
<reference evidence="3" key="1">
    <citation type="submission" date="2019-05" db="EMBL/GenBank/DDBJ databases">
        <title>Complete genome sequencing of Absiella argi strain JCM 30884.</title>
        <authorList>
            <person name="Sakamoto M."/>
            <person name="Murakami T."/>
            <person name="Mori H."/>
        </authorList>
    </citation>
    <scope>NUCLEOTIDE SEQUENCE [LARGE SCALE GENOMIC DNA]</scope>
    <source>
        <strain evidence="3">JCM 30884</strain>
    </source>
</reference>
<feature type="transmembrane region" description="Helical" evidence="1">
    <location>
        <begin position="6"/>
        <end position="25"/>
    </location>
</feature>
<keyword evidence="3" id="KW-1185">Reference proteome</keyword>
<dbReference type="KEGG" id="aarg:Aargi30884_03400"/>
<accession>A0A6N4TFF2</accession>
<dbReference type="RefSeq" id="WP_115714651.1">
    <property type="nucleotide sequence ID" value="NZ_AP019695.1"/>
</dbReference>
<name>A0A6N4TFF2_9FIRM</name>
<evidence type="ECO:0000313" key="3">
    <source>
        <dbReference type="Proteomes" id="UP000464754"/>
    </source>
</evidence>
<dbReference type="AlphaFoldDB" id="A0A6N4TFF2"/>
<gene>
    <name evidence="2" type="ORF">Aargi30884_03400</name>
</gene>
<dbReference type="Proteomes" id="UP000464754">
    <property type="component" value="Chromosome"/>
</dbReference>
<dbReference type="EMBL" id="AP019695">
    <property type="protein sequence ID" value="BBK21437.1"/>
    <property type="molecule type" value="Genomic_DNA"/>
</dbReference>
<keyword evidence="1" id="KW-0472">Membrane</keyword>
<evidence type="ECO:0000256" key="1">
    <source>
        <dbReference type="SAM" id="Phobius"/>
    </source>
</evidence>
<keyword evidence="1" id="KW-1133">Transmembrane helix</keyword>
<sequence length="122" mass="14128">MNKIKLIFLVIVCFVLIFLGVIGNLDGFQKSHSKSAVSKKEDIPIQEPKLELIQDEINIERGTEVDLIDYVSVAEDEYGYNMKYEVECPKINTEVTGKYQIMYILKLKDEKEIKKTLILNIR</sequence>
<proteinExistence type="predicted"/>
<evidence type="ECO:0008006" key="4">
    <source>
        <dbReference type="Google" id="ProtNLM"/>
    </source>
</evidence>
<protein>
    <recommendedName>
        <fullName evidence="4">Pesticidal crystal protein Cry22Aa Ig-like domain-containing protein</fullName>
    </recommendedName>
</protein>
<evidence type="ECO:0000313" key="2">
    <source>
        <dbReference type="EMBL" id="BBK21437.1"/>
    </source>
</evidence>
<organism evidence="2 3">
    <name type="scientific">Amedibacterium intestinale</name>
    <dbReference type="NCBI Taxonomy" id="2583452"/>
    <lineage>
        <taxon>Bacteria</taxon>
        <taxon>Bacillati</taxon>
        <taxon>Bacillota</taxon>
        <taxon>Erysipelotrichia</taxon>
        <taxon>Erysipelotrichales</taxon>
        <taxon>Erysipelotrichaceae</taxon>
        <taxon>Amedibacterium</taxon>
    </lineage>
</organism>